<gene>
    <name evidence="1" type="ORF">ACFONJ_10800</name>
</gene>
<sequence>MKTPENYFFKLFANCIPVKGEEEILLFDLHKISYLEIDEYIYDLITNTCEIKNISEIKNDSELREDSTDILDFLVENDFGFYVNDVNQYPKINTSYVTPDIINNSIIEVENFENYDIESVLTLLNDLFCGKVEIWVKDKMELEKLVSIVKKFENSFMRTIQIVLNHHLLSDADIAFIDQGWKDLNKTELIIYNHTISKSERNFYFSQDDLSLSNYISQSQNPIYMNLHFYLESLEHNVFLNKKVCIDKKGMIKNFISFEKSFGNVNTDRLSDIVESADFQKLWFVNNDYINQIKHSALRYCFPITDELSLDSTAEFYNIPEQDSYPWNIKAE</sequence>
<evidence type="ECO:0000313" key="2">
    <source>
        <dbReference type="Proteomes" id="UP001595735"/>
    </source>
</evidence>
<dbReference type="Proteomes" id="UP001595735">
    <property type="component" value="Unassembled WGS sequence"/>
</dbReference>
<comment type="caution">
    <text evidence="1">The sequence shown here is derived from an EMBL/GenBank/DDBJ whole genome shotgun (WGS) entry which is preliminary data.</text>
</comment>
<accession>A0ABV7XUF4</accession>
<organism evidence="1 2">
    <name type="scientific">Chryseobacterium tructae</name>
    <dbReference type="NCBI Taxonomy" id="1037380"/>
    <lineage>
        <taxon>Bacteria</taxon>
        <taxon>Pseudomonadati</taxon>
        <taxon>Bacteroidota</taxon>
        <taxon>Flavobacteriia</taxon>
        <taxon>Flavobacteriales</taxon>
        <taxon>Weeksellaceae</taxon>
        <taxon>Chryseobacterium group</taxon>
        <taxon>Chryseobacterium</taxon>
    </lineage>
</organism>
<keyword evidence="2" id="KW-1185">Reference proteome</keyword>
<dbReference type="EMBL" id="JBHRYO010000002">
    <property type="protein sequence ID" value="MFC3756455.1"/>
    <property type="molecule type" value="Genomic_DNA"/>
</dbReference>
<reference evidence="2" key="1">
    <citation type="journal article" date="2019" name="Int. J. Syst. Evol. Microbiol.">
        <title>The Global Catalogue of Microorganisms (GCM) 10K type strain sequencing project: providing services to taxonomists for standard genome sequencing and annotation.</title>
        <authorList>
            <consortium name="The Broad Institute Genomics Platform"/>
            <consortium name="The Broad Institute Genome Sequencing Center for Infectious Disease"/>
            <person name="Wu L."/>
            <person name="Ma J."/>
        </authorList>
    </citation>
    <scope>NUCLEOTIDE SEQUENCE [LARGE SCALE GENOMIC DNA]</scope>
    <source>
        <strain evidence="2">CECT 7798</strain>
    </source>
</reference>
<proteinExistence type="predicted"/>
<dbReference type="RefSeq" id="WP_378170033.1">
    <property type="nucleotide sequence ID" value="NZ_JBHRYO010000002.1"/>
</dbReference>
<protein>
    <submittedName>
        <fullName evidence="1">Uncharacterized protein</fullName>
    </submittedName>
</protein>
<evidence type="ECO:0000313" key="1">
    <source>
        <dbReference type="EMBL" id="MFC3756455.1"/>
    </source>
</evidence>
<name>A0ABV7XUF4_9FLAO</name>